<proteinExistence type="predicted"/>
<name>A0A8S2GBX2_9BILA</name>
<dbReference type="AlphaFoldDB" id="A0A8S2GBX2"/>
<dbReference type="EMBL" id="CAJNOK010082373">
    <property type="protein sequence ID" value="CAF1684653.1"/>
    <property type="molecule type" value="Genomic_DNA"/>
</dbReference>
<reference evidence="1" key="1">
    <citation type="submission" date="2021-02" db="EMBL/GenBank/DDBJ databases">
        <authorList>
            <person name="Nowell W R."/>
        </authorList>
    </citation>
    <scope>NUCLEOTIDE SEQUENCE</scope>
</reference>
<gene>
    <name evidence="1" type="ORF">OVA965_LOCUS46178</name>
    <name evidence="2" type="ORF">TMI583_LOCUS20039</name>
</gene>
<comment type="caution">
    <text evidence="1">The sequence shown here is derived from an EMBL/GenBank/DDBJ whole genome shotgun (WGS) entry which is preliminary data.</text>
</comment>
<evidence type="ECO:0000313" key="1">
    <source>
        <dbReference type="EMBL" id="CAF1684653.1"/>
    </source>
</evidence>
<evidence type="ECO:0000313" key="3">
    <source>
        <dbReference type="Proteomes" id="UP000677228"/>
    </source>
</evidence>
<sequence>MQKRQYSGNSASSIDQYLRIDDDNDVIISDNLSTATFDHTKRQLNSLKLSESQREAIRLCKREVIFS</sequence>
<dbReference type="EMBL" id="CAJOBA010014083">
    <property type="protein sequence ID" value="CAF3882132.1"/>
    <property type="molecule type" value="Genomic_DNA"/>
</dbReference>
<evidence type="ECO:0000313" key="2">
    <source>
        <dbReference type="EMBL" id="CAF3882132.1"/>
    </source>
</evidence>
<accession>A0A8S2GBX2</accession>
<organism evidence="1 3">
    <name type="scientific">Didymodactylos carnosus</name>
    <dbReference type="NCBI Taxonomy" id="1234261"/>
    <lineage>
        <taxon>Eukaryota</taxon>
        <taxon>Metazoa</taxon>
        <taxon>Spiralia</taxon>
        <taxon>Gnathifera</taxon>
        <taxon>Rotifera</taxon>
        <taxon>Eurotatoria</taxon>
        <taxon>Bdelloidea</taxon>
        <taxon>Philodinida</taxon>
        <taxon>Philodinidae</taxon>
        <taxon>Didymodactylos</taxon>
    </lineage>
</organism>
<feature type="non-terminal residue" evidence="1">
    <location>
        <position position="1"/>
    </location>
</feature>
<protein>
    <submittedName>
        <fullName evidence="1">Uncharacterized protein</fullName>
    </submittedName>
</protein>
<dbReference type="Proteomes" id="UP000677228">
    <property type="component" value="Unassembled WGS sequence"/>
</dbReference>
<dbReference type="Proteomes" id="UP000682733">
    <property type="component" value="Unassembled WGS sequence"/>
</dbReference>